<evidence type="ECO:0000313" key="5">
    <source>
        <dbReference type="Proteomes" id="UP000054495"/>
    </source>
</evidence>
<dbReference type="SUPFAM" id="SSF51735">
    <property type="entry name" value="NAD(P)-binding Rossmann-fold domains"/>
    <property type="match status" value="1"/>
</dbReference>
<dbReference type="EMBL" id="KE124840">
    <property type="protein sequence ID" value="EPB77309.1"/>
    <property type="molecule type" value="Genomic_DNA"/>
</dbReference>
<organism evidence="4 5">
    <name type="scientific">Ancylostoma ceylanicum</name>
    <dbReference type="NCBI Taxonomy" id="53326"/>
    <lineage>
        <taxon>Eukaryota</taxon>
        <taxon>Metazoa</taxon>
        <taxon>Ecdysozoa</taxon>
        <taxon>Nematoda</taxon>
        <taxon>Chromadorea</taxon>
        <taxon>Rhabditida</taxon>
        <taxon>Rhabditina</taxon>
        <taxon>Rhabditomorpha</taxon>
        <taxon>Strongyloidea</taxon>
        <taxon>Ancylostomatidae</taxon>
        <taxon>Ancylostomatinae</taxon>
        <taxon>Ancylostoma</taxon>
    </lineage>
</organism>
<comment type="similarity">
    <text evidence="1">Belongs to the short-chain dehydrogenases/reductases (SDR) family.</text>
</comment>
<keyword evidence="3" id="KW-0472">Membrane</keyword>
<evidence type="ECO:0000313" key="4">
    <source>
        <dbReference type="EMBL" id="EPB77309.1"/>
    </source>
</evidence>
<dbReference type="PANTHER" id="PTHR43899:SF13">
    <property type="entry name" value="RH59310P"/>
    <property type="match status" value="1"/>
</dbReference>
<accession>A0A0D6LZR9</accession>
<evidence type="ECO:0000256" key="2">
    <source>
        <dbReference type="ARBA" id="ARBA00023002"/>
    </source>
</evidence>
<dbReference type="AlphaFoldDB" id="A0A0D6LZR9"/>
<dbReference type="Proteomes" id="UP000054495">
    <property type="component" value="Unassembled WGS sequence"/>
</dbReference>
<dbReference type="Pfam" id="PF00106">
    <property type="entry name" value="adh_short"/>
    <property type="match status" value="1"/>
</dbReference>
<feature type="transmembrane region" description="Helical" evidence="3">
    <location>
        <begin position="39"/>
        <end position="57"/>
    </location>
</feature>
<keyword evidence="3" id="KW-1133">Transmembrane helix</keyword>
<dbReference type="InterPro" id="IPR002347">
    <property type="entry name" value="SDR_fam"/>
</dbReference>
<dbReference type="GO" id="GO:0005783">
    <property type="term" value="C:endoplasmic reticulum"/>
    <property type="evidence" value="ECO:0007669"/>
    <property type="project" value="TreeGrafter"/>
</dbReference>
<evidence type="ECO:0000256" key="1">
    <source>
        <dbReference type="ARBA" id="ARBA00006484"/>
    </source>
</evidence>
<dbReference type="InterPro" id="IPR036291">
    <property type="entry name" value="NAD(P)-bd_dom_sf"/>
</dbReference>
<gene>
    <name evidence="4" type="ORF">ANCCEY_03606</name>
</gene>
<keyword evidence="5" id="KW-1185">Reference proteome</keyword>
<evidence type="ECO:0000256" key="3">
    <source>
        <dbReference type="SAM" id="Phobius"/>
    </source>
</evidence>
<dbReference type="GO" id="GO:0016491">
    <property type="term" value="F:oxidoreductase activity"/>
    <property type="evidence" value="ECO:0007669"/>
    <property type="project" value="UniProtKB-KW"/>
</dbReference>
<reference evidence="4 5" key="1">
    <citation type="submission" date="2013-05" db="EMBL/GenBank/DDBJ databases">
        <title>Draft genome of the parasitic nematode Anyclostoma ceylanicum.</title>
        <authorList>
            <person name="Mitreva M."/>
        </authorList>
    </citation>
    <scope>NUCLEOTIDE SEQUENCE [LARGE SCALE GENOMIC DNA]</scope>
</reference>
<protein>
    <recommendedName>
        <fullName evidence="6">Oxidoreductase, short chain dehydrogenase/reductase family protein</fullName>
    </recommendedName>
</protein>
<dbReference type="InterPro" id="IPR051019">
    <property type="entry name" value="VLCFA-Steroid_DH"/>
</dbReference>
<keyword evidence="3" id="KW-0812">Transmembrane</keyword>
<keyword evidence="2" id="KW-0560">Oxidoreductase</keyword>
<feature type="transmembrane region" description="Helical" evidence="3">
    <location>
        <begin position="12"/>
        <end position="32"/>
    </location>
</feature>
<sequence>MAPVPATTDSSPSLYSIPPVLAMLAVIPFVYVGYRVCRTLFALLHSIAIYLIAPFFYSPDLTRYVNRWTVVTGGTDGIGKAYTTELARRGLRKFVLIGRNQEKLSDVKTLLGQKSLFFLSALDDLS</sequence>
<evidence type="ECO:0008006" key="6">
    <source>
        <dbReference type="Google" id="ProtNLM"/>
    </source>
</evidence>
<dbReference type="PANTHER" id="PTHR43899">
    <property type="entry name" value="RH59310P"/>
    <property type="match status" value="1"/>
</dbReference>
<proteinExistence type="inferred from homology"/>
<dbReference type="Gene3D" id="3.40.50.720">
    <property type="entry name" value="NAD(P)-binding Rossmann-like Domain"/>
    <property type="match status" value="1"/>
</dbReference>
<name>A0A0D6LZR9_9BILA</name>